<protein>
    <recommendedName>
        <fullName evidence="1">NADH-ubiquinone oxidoreductase 21kDa subunit N-terminal domain-containing protein</fullName>
    </recommendedName>
</protein>
<dbReference type="EMBL" id="KK101723">
    <property type="protein sequence ID" value="KIY99859.1"/>
    <property type="molecule type" value="Genomic_DNA"/>
</dbReference>
<dbReference type="GeneID" id="25740978"/>
<reference evidence="2 3" key="1">
    <citation type="journal article" date="2013" name="BMC Genomics">
        <title>Reconstruction of the lipid metabolism for the microalga Monoraphidium neglectum from its genome sequence reveals characteristics suitable for biofuel production.</title>
        <authorList>
            <person name="Bogen C."/>
            <person name="Al-Dilaimi A."/>
            <person name="Albersmeier A."/>
            <person name="Wichmann J."/>
            <person name="Grundmann M."/>
            <person name="Rupp O."/>
            <person name="Lauersen K.J."/>
            <person name="Blifernez-Klassen O."/>
            <person name="Kalinowski J."/>
            <person name="Goesmann A."/>
            <person name="Mussgnug J.H."/>
            <person name="Kruse O."/>
        </authorList>
    </citation>
    <scope>NUCLEOTIDE SEQUENCE [LARGE SCALE GENOMIC DNA]</scope>
    <source>
        <strain evidence="2 3">SAG 48.87</strain>
    </source>
</reference>
<dbReference type="STRING" id="145388.A0A0D2M983"/>
<proteinExistence type="predicted"/>
<dbReference type="InterPro" id="IPR019721">
    <property type="entry name" value="NADH-UbQ_OxRdtase_su21_N"/>
</dbReference>
<name>A0A0D2M983_9CHLO</name>
<evidence type="ECO:0000313" key="2">
    <source>
        <dbReference type="EMBL" id="KIY99859.1"/>
    </source>
</evidence>
<organism evidence="2 3">
    <name type="scientific">Monoraphidium neglectum</name>
    <dbReference type="NCBI Taxonomy" id="145388"/>
    <lineage>
        <taxon>Eukaryota</taxon>
        <taxon>Viridiplantae</taxon>
        <taxon>Chlorophyta</taxon>
        <taxon>core chlorophytes</taxon>
        <taxon>Chlorophyceae</taxon>
        <taxon>CS clade</taxon>
        <taxon>Sphaeropleales</taxon>
        <taxon>Selenastraceae</taxon>
        <taxon>Monoraphidium</taxon>
    </lineage>
</organism>
<dbReference type="AlphaFoldDB" id="A0A0D2M983"/>
<evidence type="ECO:0000313" key="3">
    <source>
        <dbReference type="Proteomes" id="UP000054498"/>
    </source>
</evidence>
<feature type="domain" description="NADH-ubiquinone oxidoreductase 21kDa subunit N-terminal" evidence="1">
    <location>
        <begin position="19"/>
        <end position="61"/>
    </location>
</feature>
<sequence>MTDGLRQITPPSAVVLDERKYPVITEDPSWSQIFSSYRTEDYKLLGAAVAIGAPWGYIIARLLGVLPNDEEVKAYGVERKGK</sequence>
<gene>
    <name evidence="2" type="ORF">MNEG_8102</name>
</gene>
<dbReference type="Pfam" id="PF10785">
    <property type="entry name" value="NADH-u_ox-rdase"/>
    <property type="match status" value="1"/>
</dbReference>
<dbReference type="Proteomes" id="UP000054498">
    <property type="component" value="Unassembled WGS sequence"/>
</dbReference>
<evidence type="ECO:0000259" key="1">
    <source>
        <dbReference type="Pfam" id="PF10785"/>
    </source>
</evidence>
<accession>A0A0D2M983</accession>
<dbReference type="RefSeq" id="XP_013898879.1">
    <property type="nucleotide sequence ID" value="XM_014043425.1"/>
</dbReference>
<dbReference type="KEGG" id="mng:MNEG_8102"/>
<dbReference type="OrthoDB" id="196140at2759"/>
<keyword evidence="3" id="KW-1185">Reference proteome</keyword>